<gene>
    <name evidence="20" type="ORF">AB205_0045200</name>
</gene>
<evidence type="ECO:0000256" key="5">
    <source>
        <dbReference type="ARBA" id="ARBA00022685"/>
    </source>
</evidence>
<dbReference type="InterPro" id="IPR051148">
    <property type="entry name" value="Zona_Pellucida_Domain_gp"/>
</dbReference>
<dbReference type="Gene3D" id="2.60.40.3210">
    <property type="entry name" value="Zona pellucida, ZP-N domain"/>
    <property type="match status" value="1"/>
</dbReference>
<feature type="non-terminal residue" evidence="20">
    <location>
        <position position="300"/>
    </location>
</feature>
<dbReference type="Gene3D" id="2.60.40.4100">
    <property type="entry name" value="Zona pellucida, ZP-C domain"/>
    <property type="match status" value="1"/>
</dbReference>
<dbReference type="EMBL" id="KV934301">
    <property type="protein sequence ID" value="PIO30488.1"/>
    <property type="molecule type" value="Genomic_DNA"/>
</dbReference>
<evidence type="ECO:0000256" key="11">
    <source>
        <dbReference type="ARBA" id="ARBA00023279"/>
    </source>
</evidence>
<evidence type="ECO:0000256" key="9">
    <source>
        <dbReference type="ARBA" id="ARBA00023157"/>
    </source>
</evidence>
<dbReference type="PROSITE" id="PS51448">
    <property type="entry name" value="P_TREFOIL_2"/>
    <property type="match status" value="1"/>
</dbReference>
<evidence type="ECO:0000313" key="20">
    <source>
        <dbReference type="EMBL" id="PIO30488.1"/>
    </source>
</evidence>
<dbReference type="Pfam" id="PF23344">
    <property type="entry name" value="ZP-N"/>
    <property type="match status" value="1"/>
</dbReference>
<dbReference type="Pfam" id="PF00100">
    <property type="entry name" value="Zona_pellucida"/>
    <property type="match status" value="1"/>
</dbReference>
<evidence type="ECO:0000256" key="1">
    <source>
        <dbReference type="ARBA" id="ARBA00004251"/>
    </source>
</evidence>
<feature type="domain" description="P-type" evidence="19">
    <location>
        <begin position="55"/>
        <end position="98"/>
    </location>
</feature>
<sequence>MVIAAAYDGCYVREEDEEYMMVLLLEDIVDGAFEQYKTEKRCPKQNEALDAPSPDVCSAVAKADKLACAETPVTSDACAAMGCCYSPSDATMPCFFGNKLTTQCRFDGSMVIALSSELTMPSLYLDSVRVIGLDSCTGLTVDTSNSFVVFRFPLSCSTAYQVPNGPMNYVATIEAGRQIQTWQGSSITRDSTMRVTVQCSFIQTGIVPLLSFTVNTLPPPLPVSTSGPLELEMRIAQDFGYASYYTDAQYPVVKVLRDPVYLEVRIIGRTDPNLVLVLNDCWATSSADPTLLPQWPILFD</sequence>
<dbReference type="PROSITE" id="PS51034">
    <property type="entry name" value="ZP_2"/>
    <property type="match status" value="1"/>
</dbReference>
<evidence type="ECO:0000256" key="10">
    <source>
        <dbReference type="ARBA" id="ARBA00023180"/>
    </source>
</evidence>
<keyword evidence="7" id="KW-1133">Transmembrane helix</keyword>
<evidence type="ECO:0000256" key="17">
    <source>
        <dbReference type="PROSITE-ProRule" id="PRU00779"/>
    </source>
</evidence>
<dbReference type="GO" id="GO:0035804">
    <property type="term" value="F:structural constituent of egg coat"/>
    <property type="evidence" value="ECO:0007669"/>
    <property type="project" value="TreeGrafter"/>
</dbReference>
<evidence type="ECO:0000256" key="14">
    <source>
        <dbReference type="ARBA" id="ARBA00040238"/>
    </source>
</evidence>
<evidence type="ECO:0000256" key="13">
    <source>
        <dbReference type="ARBA" id="ARBA00037545"/>
    </source>
</evidence>
<organism evidence="20 21">
    <name type="scientific">Aquarana catesbeiana</name>
    <name type="common">American bullfrog</name>
    <name type="synonym">Rana catesbeiana</name>
    <dbReference type="NCBI Taxonomy" id="8400"/>
    <lineage>
        <taxon>Eukaryota</taxon>
        <taxon>Metazoa</taxon>
        <taxon>Chordata</taxon>
        <taxon>Craniata</taxon>
        <taxon>Vertebrata</taxon>
        <taxon>Euteleostomi</taxon>
        <taxon>Amphibia</taxon>
        <taxon>Batrachia</taxon>
        <taxon>Anura</taxon>
        <taxon>Neobatrachia</taxon>
        <taxon>Ranoidea</taxon>
        <taxon>Ranidae</taxon>
        <taxon>Aquarana</taxon>
    </lineage>
</organism>
<evidence type="ECO:0000256" key="12">
    <source>
        <dbReference type="ARBA" id="ARBA00024183"/>
    </source>
</evidence>
<evidence type="ECO:0000259" key="18">
    <source>
        <dbReference type="PROSITE" id="PS51034"/>
    </source>
</evidence>
<dbReference type="InterPro" id="IPR055356">
    <property type="entry name" value="ZP-N"/>
</dbReference>
<dbReference type="CDD" id="cd00111">
    <property type="entry name" value="Trefoil"/>
    <property type="match status" value="1"/>
</dbReference>
<feature type="domain" description="ZP" evidence="18">
    <location>
        <begin position="103"/>
        <end position="300"/>
    </location>
</feature>
<keyword evidence="3" id="KW-0964">Secreted</keyword>
<dbReference type="SMART" id="SM00018">
    <property type="entry name" value="PD"/>
    <property type="match status" value="1"/>
</dbReference>
<dbReference type="GO" id="GO:0060468">
    <property type="term" value="P:prevention of polyspermy"/>
    <property type="evidence" value="ECO:0007669"/>
    <property type="project" value="TreeGrafter"/>
</dbReference>
<evidence type="ECO:0000259" key="19">
    <source>
        <dbReference type="PROSITE" id="PS51448"/>
    </source>
</evidence>
<protein>
    <recommendedName>
        <fullName evidence="14">Zona pellucida sperm-binding protein 4</fullName>
    </recommendedName>
    <alternativeName>
        <fullName evidence="16">Zona pellucida glycoprotein 4</fullName>
    </alternativeName>
    <alternativeName>
        <fullName evidence="15">Zona pellucida protein B</fullName>
    </alternativeName>
</protein>
<keyword evidence="8" id="KW-0472">Membrane</keyword>
<dbReference type="AlphaFoldDB" id="A0A2G9RRG1"/>
<dbReference type="PANTHER" id="PTHR23343:SF31">
    <property type="entry name" value="ZONA PELLUCIDA SPERM-BINDING PROTEIN 4"/>
    <property type="match status" value="1"/>
</dbReference>
<dbReference type="SMART" id="SM00241">
    <property type="entry name" value="ZP"/>
    <property type="match status" value="1"/>
</dbReference>
<keyword evidence="4" id="KW-0272">Extracellular matrix</keyword>
<comment type="subcellular location">
    <subcellularLocation>
        <location evidence="1">Cell membrane</location>
        <topology evidence="1">Single-pass type I membrane protein</topology>
    </subcellularLocation>
    <subcellularLocation>
        <location evidence="12">Zona pellucida</location>
    </subcellularLocation>
</comment>
<evidence type="ECO:0000256" key="2">
    <source>
        <dbReference type="ARBA" id="ARBA00022475"/>
    </source>
</evidence>
<dbReference type="InterPro" id="IPR001507">
    <property type="entry name" value="ZP_dom"/>
</dbReference>
<keyword evidence="9 17" id="KW-1015">Disulfide bond</keyword>
<evidence type="ECO:0000256" key="3">
    <source>
        <dbReference type="ARBA" id="ARBA00022525"/>
    </source>
</evidence>
<evidence type="ECO:0000256" key="4">
    <source>
        <dbReference type="ARBA" id="ARBA00022530"/>
    </source>
</evidence>
<dbReference type="GO" id="GO:0032190">
    <property type="term" value="F:acrosin binding"/>
    <property type="evidence" value="ECO:0007669"/>
    <property type="project" value="TreeGrafter"/>
</dbReference>
<dbReference type="Gene3D" id="4.10.110.10">
    <property type="entry name" value="Spasmolytic Protein, domain 1"/>
    <property type="match status" value="1"/>
</dbReference>
<dbReference type="InterPro" id="IPR000519">
    <property type="entry name" value="P_trefoil_dom"/>
</dbReference>
<dbReference type="GO" id="GO:0005886">
    <property type="term" value="C:plasma membrane"/>
    <property type="evidence" value="ECO:0007669"/>
    <property type="project" value="UniProtKB-SubCell"/>
</dbReference>
<keyword evidence="21" id="KW-1185">Reference proteome</keyword>
<feature type="disulfide bond" evidence="17">
    <location>
        <begin position="68"/>
        <end position="83"/>
    </location>
</feature>
<dbReference type="OrthoDB" id="8919081at2759"/>
<evidence type="ECO:0000313" key="21">
    <source>
        <dbReference type="Proteomes" id="UP000228934"/>
    </source>
</evidence>
<dbReference type="GO" id="GO:0007339">
    <property type="term" value="P:binding of sperm to zona pellucida"/>
    <property type="evidence" value="ECO:0007669"/>
    <property type="project" value="TreeGrafter"/>
</dbReference>
<evidence type="ECO:0000256" key="6">
    <source>
        <dbReference type="ARBA" id="ARBA00022692"/>
    </source>
</evidence>
<keyword evidence="11" id="KW-0278">Fertilization</keyword>
<dbReference type="InterPro" id="IPR042235">
    <property type="entry name" value="ZP-C_dom"/>
</dbReference>
<dbReference type="GO" id="GO:0035805">
    <property type="term" value="C:egg coat"/>
    <property type="evidence" value="ECO:0007669"/>
    <property type="project" value="UniProtKB-SubCell"/>
</dbReference>
<evidence type="ECO:0000256" key="7">
    <source>
        <dbReference type="ARBA" id="ARBA00022989"/>
    </source>
</evidence>
<dbReference type="InterPro" id="IPR055355">
    <property type="entry name" value="ZP-C"/>
</dbReference>
<dbReference type="PANTHER" id="PTHR23343">
    <property type="entry name" value="ZONA PELLUCIDA SPERM-BINDING PROTEIN"/>
    <property type="match status" value="1"/>
</dbReference>
<comment type="caution">
    <text evidence="17">Lacks conserved residue(s) required for the propagation of feature annotation.</text>
</comment>
<name>A0A2G9RRG1_AQUCT</name>
<evidence type="ECO:0000256" key="8">
    <source>
        <dbReference type="ARBA" id="ARBA00023136"/>
    </source>
</evidence>
<comment type="function">
    <text evidence="13">Component of the zona pellucida, an extracellular matrix surrounding oocytes which mediates sperm binding, induction of the acrosome reaction and prevents post-fertilization polyspermy. The zona pellucida is composed of 3 to 4 glycoproteins, ZP1, ZP2, ZP3, and ZP4. ZP4 may act as a sperm receptor.</text>
</comment>
<evidence type="ECO:0000256" key="15">
    <source>
        <dbReference type="ARBA" id="ARBA00042273"/>
    </source>
</evidence>
<keyword evidence="2" id="KW-1003">Cell membrane</keyword>
<accession>A0A2G9RRG1</accession>
<dbReference type="SUPFAM" id="SSF57492">
    <property type="entry name" value="Trefoil"/>
    <property type="match status" value="1"/>
</dbReference>
<proteinExistence type="predicted"/>
<evidence type="ECO:0000256" key="16">
    <source>
        <dbReference type="ARBA" id="ARBA00042573"/>
    </source>
</evidence>
<dbReference type="Proteomes" id="UP000228934">
    <property type="component" value="Unassembled WGS sequence"/>
</dbReference>
<dbReference type="InterPro" id="IPR044913">
    <property type="entry name" value="P_trefoil_dom_sf"/>
</dbReference>
<keyword evidence="10" id="KW-0325">Glycoprotein</keyword>
<keyword evidence="6" id="KW-0812">Transmembrane</keyword>
<dbReference type="Pfam" id="PF00088">
    <property type="entry name" value="Trefoil"/>
    <property type="match status" value="1"/>
</dbReference>
<keyword evidence="5" id="KW-0165">Cleavage on pair of basic residues</keyword>
<reference evidence="21" key="1">
    <citation type="journal article" date="2017" name="Nat. Commun.">
        <title>The North American bullfrog draft genome provides insight into hormonal regulation of long noncoding RNA.</title>
        <authorList>
            <person name="Hammond S.A."/>
            <person name="Warren R.L."/>
            <person name="Vandervalk B.P."/>
            <person name="Kucuk E."/>
            <person name="Khan H."/>
            <person name="Gibb E.A."/>
            <person name="Pandoh P."/>
            <person name="Kirk H."/>
            <person name="Zhao Y."/>
            <person name="Jones M."/>
            <person name="Mungall A.J."/>
            <person name="Coope R."/>
            <person name="Pleasance S."/>
            <person name="Moore R.A."/>
            <person name="Holt R.A."/>
            <person name="Round J.M."/>
            <person name="Ohora S."/>
            <person name="Walle B.V."/>
            <person name="Veldhoen N."/>
            <person name="Helbing C.C."/>
            <person name="Birol I."/>
        </authorList>
    </citation>
    <scope>NUCLEOTIDE SEQUENCE [LARGE SCALE GENOMIC DNA]</scope>
</reference>